<gene>
    <name evidence="1" type="ORF">HYN49_10055</name>
</gene>
<protein>
    <submittedName>
        <fullName evidence="1">Uncharacterized protein</fullName>
    </submittedName>
</protein>
<reference evidence="1 2" key="1">
    <citation type="submission" date="2018-05" db="EMBL/GenBank/DDBJ databases">
        <title>Genome sequencing of Flavobacterium sp. HYN0049.</title>
        <authorList>
            <person name="Yi H."/>
            <person name="Baek C."/>
        </authorList>
    </citation>
    <scope>NUCLEOTIDE SEQUENCE [LARGE SCALE GENOMIC DNA]</scope>
    <source>
        <strain evidence="1 2">HYN0049</strain>
    </source>
</reference>
<dbReference type="Proteomes" id="UP000244937">
    <property type="component" value="Chromosome"/>
</dbReference>
<proteinExistence type="predicted"/>
<dbReference type="AlphaFoldDB" id="A0A2S1SIK1"/>
<keyword evidence="2" id="KW-1185">Reference proteome</keyword>
<dbReference type="EMBL" id="CP029187">
    <property type="protein sequence ID" value="AWI26215.1"/>
    <property type="molecule type" value="Genomic_DNA"/>
</dbReference>
<name>A0A2S1SIK1_9FLAO</name>
<evidence type="ECO:0000313" key="1">
    <source>
        <dbReference type="EMBL" id="AWI26215.1"/>
    </source>
</evidence>
<sequence>MARFMEGTVTMNDGNTKKGYLEIPAYLDKNVSYRTEEKGKTQKLSINDVASIDIVHKGKPVKFVSTYVAFFKLFNTSEIKVEKRKFWLEVIKEGKRCSMYAAYSGWSPAAGPNGFANADVENEKYFIKKEGVDYALYFYMVLGKGGGHSFKLKKTKSIQKEVNLHFGKDCPGLFDLITVEDLAEKGFSLIVDLYDENCK</sequence>
<organism evidence="1 2">
    <name type="scientific">Flavobacterium pallidum</name>
    <dbReference type="NCBI Taxonomy" id="2172098"/>
    <lineage>
        <taxon>Bacteria</taxon>
        <taxon>Pseudomonadati</taxon>
        <taxon>Bacteroidota</taxon>
        <taxon>Flavobacteriia</taxon>
        <taxon>Flavobacteriales</taxon>
        <taxon>Flavobacteriaceae</taxon>
        <taxon>Flavobacterium</taxon>
    </lineage>
</organism>
<evidence type="ECO:0000313" key="2">
    <source>
        <dbReference type="Proteomes" id="UP000244937"/>
    </source>
</evidence>
<dbReference type="KEGG" id="fpal:HYN49_10055"/>
<accession>A0A2S1SIK1</accession>